<reference evidence="3 4" key="1">
    <citation type="submission" date="2019-08" db="EMBL/GenBank/DDBJ databases">
        <authorList>
            <person name="Wang G."/>
            <person name="Xu Z."/>
        </authorList>
    </citation>
    <scope>NUCLEOTIDE SEQUENCE [LARGE SCALE GENOMIC DNA]</scope>
    <source>
        <strain evidence="3 4">ZX</strain>
    </source>
</reference>
<proteinExistence type="predicted"/>
<comment type="caution">
    <text evidence="3">The sequence shown here is derived from an EMBL/GenBank/DDBJ whole genome shotgun (WGS) entry which is preliminary data.</text>
</comment>
<dbReference type="PANTHER" id="PTHR14239:SF0">
    <property type="entry name" value="F420-DEPENDENT NADP REDUCTASE"/>
    <property type="match status" value="1"/>
</dbReference>
<organism evidence="3 4">
    <name type="scientific">Sphingomonas montanisoli</name>
    <dbReference type="NCBI Taxonomy" id="2606412"/>
    <lineage>
        <taxon>Bacteria</taxon>
        <taxon>Pseudomonadati</taxon>
        <taxon>Pseudomonadota</taxon>
        <taxon>Alphaproteobacteria</taxon>
        <taxon>Sphingomonadales</taxon>
        <taxon>Sphingomonadaceae</taxon>
        <taxon>Sphingomonas</taxon>
    </lineage>
</organism>
<dbReference type="GO" id="GO:0015677">
    <property type="term" value="P:copper ion import"/>
    <property type="evidence" value="ECO:0007669"/>
    <property type="project" value="TreeGrafter"/>
</dbReference>
<name>A0A5D9C4R2_9SPHN</name>
<gene>
    <name evidence="3" type="primary">npdG</name>
    <name evidence="3" type="ORF">FYJ91_16980</name>
</gene>
<sequence>MTTNAASPDTTIAIIGGTGKLGAAIGRRLAQAGRKVILGSRAAESAVAKAEELGFGLTGMSNADAAAAGDVLIVTVPFAAQDATLAEIAPFAAGKIVCDTTVPLVPPKVMRVQMPAEGSAAVRAQQILGEGVTVVSGFHNVAAHKLATDDDIGCDVLVFGDDKAARSVIVELADAARLRGLHGGALVNSAAAEALTSVLIFMNKTYKVDGAGIRITGELIPLED</sequence>
<dbReference type="GO" id="GO:0016651">
    <property type="term" value="F:oxidoreductase activity, acting on NAD(P)H"/>
    <property type="evidence" value="ECO:0007669"/>
    <property type="project" value="InterPro"/>
</dbReference>
<dbReference type="PANTHER" id="PTHR14239">
    <property type="entry name" value="DUDULIN-RELATED"/>
    <property type="match status" value="1"/>
</dbReference>
<protein>
    <submittedName>
        <fullName evidence="3">NADPH-dependent F420 reductase</fullName>
    </submittedName>
</protein>
<dbReference type="GO" id="GO:0006740">
    <property type="term" value="P:NADPH regeneration"/>
    <property type="evidence" value="ECO:0007669"/>
    <property type="project" value="InterPro"/>
</dbReference>
<dbReference type="RefSeq" id="WP_149523506.1">
    <property type="nucleotide sequence ID" value="NZ_VTOU01000004.1"/>
</dbReference>
<dbReference type="Gene3D" id="3.40.50.720">
    <property type="entry name" value="NAD(P)-binding Rossmann-like Domain"/>
    <property type="match status" value="1"/>
</dbReference>
<dbReference type="NCBIfam" id="TIGR01915">
    <property type="entry name" value="npdG"/>
    <property type="match status" value="1"/>
</dbReference>
<keyword evidence="4" id="KW-1185">Reference proteome</keyword>
<dbReference type="Proteomes" id="UP000322077">
    <property type="component" value="Unassembled WGS sequence"/>
</dbReference>
<dbReference type="AlphaFoldDB" id="A0A5D9C4R2"/>
<dbReference type="GO" id="GO:0070967">
    <property type="term" value="F:coenzyme F420 binding"/>
    <property type="evidence" value="ECO:0007669"/>
    <property type="project" value="InterPro"/>
</dbReference>
<dbReference type="SUPFAM" id="SSF51735">
    <property type="entry name" value="NAD(P)-binding Rossmann-fold domains"/>
    <property type="match status" value="1"/>
</dbReference>
<evidence type="ECO:0000313" key="3">
    <source>
        <dbReference type="EMBL" id="TZG24965.1"/>
    </source>
</evidence>
<evidence type="ECO:0000259" key="2">
    <source>
        <dbReference type="Pfam" id="PF03807"/>
    </source>
</evidence>
<dbReference type="GO" id="GO:0008823">
    <property type="term" value="F:cupric reductase (NADH) activity"/>
    <property type="evidence" value="ECO:0007669"/>
    <property type="project" value="TreeGrafter"/>
</dbReference>
<keyword evidence="1" id="KW-0560">Oxidoreductase</keyword>
<feature type="domain" description="Pyrroline-5-carboxylate reductase catalytic N-terminal" evidence="2">
    <location>
        <begin position="11"/>
        <end position="103"/>
    </location>
</feature>
<dbReference type="GO" id="GO:0050661">
    <property type="term" value="F:NADP binding"/>
    <property type="evidence" value="ECO:0007669"/>
    <property type="project" value="InterPro"/>
</dbReference>
<accession>A0A5D9C4R2</accession>
<dbReference type="GO" id="GO:0005886">
    <property type="term" value="C:plasma membrane"/>
    <property type="evidence" value="ECO:0007669"/>
    <property type="project" value="TreeGrafter"/>
</dbReference>
<evidence type="ECO:0000256" key="1">
    <source>
        <dbReference type="ARBA" id="ARBA00023002"/>
    </source>
</evidence>
<dbReference type="InterPro" id="IPR010185">
    <property type="entry name" value="NpdG"/>
</dbReference>
<dbReference type="InterPro" id="IPR028939">
    <property type="entry name" value="P5C_Rdtase_cat_N"/>
</dbReference>
<dbReference type="Pfam" id="PF03807">
    <property type="entry name" value="F420_oxidored"/>
    <property type="match status" value="1"/>
</dbReference>
<dbReference type="GO" id="GO:0052851">
    <property type="term" value="F:ferric-chelate reductase (NADPH) activity"/>
    <property type="evidence" value="ECO:0007669"/>
    <property type="project" value="TreeGrafter"/>
</dbReference>
<dbReference type="EMBL" id="VTOU01000004">
    <property type="protein sequence ID" value="TZG24965.1"/>
    <property type="molecule type" value="Genomic_DNA"/>
</dbReference>
<dbReference type="InterPro" id="IPR051267">
    <property type="entry name" value="STEAP_metalloreductase"/>
</dbReference>
<evidence type="ECO:0000313" key="4">
    <source>
        <dbReference type="Proteomes" id="UP000322077"/>
    </source>
</evidence>
<dbReference type="InterPro" id="IPR036291">
    <property type="entry name" value="NAD(P)-bd_dom_sf"/>
</dbReference>